<dbReference type="Pfam" id="PF00089">
    <property type="entry name" value="Trypsin"/>
    <property type="match status" value="1"/>
</dbReference>
<name>A0A6F9DLS0_9ASCI</name>
<proteinExistence type="evidence at transcript level"/>
<dbReference type="AlphaFoldDB" id="A0A6F9DLS0"/>
<dbReference type="EMBL" id="LR788217">
    <property type="protein sequence ID" value="CAB3264079.1"/>
    <property type="molecule type" value="mRNA"/>
</dbReference>
<dbReference type="PANTHER" id="PTHR24260">
    <property type="match status" value="1"/>
</dbReference>
<dbReference type="GO" id="GO:0006508">
    <property type="term" value="P:proteolysis"/>
    <property type="evidence" value="ECO:0007669"/>
    <property type="project" value="InterPro"/>
</dbReference>
<gene>
    <name evidence="2" type="primary">Muc5ac-002</name>
</gene>
<dbReference type="SUPFAM" id="SSF50494">
    <property type="entry name" value="Trypsin-like serine proteases"/>
    <property type="match status" value="1"/>
</dbReference>
<organism evidence="2">
    <name type="scientific">Phallusia mammillata</name>
    <dbReference type="NCBI Taxonomy" id="59560"/>
    <lineage>
        <taxon>Eukaryota</taxon>
        <taxon>Metazoa</taxon>
        <taxon>Chordata</taxon>
        <taxon>Tunicata</taxon>
        <taxon>Ascidiacea</taxon>
        <taxon>Phlebobranchia</taxon>
        <taxon>Ascidiidae</taxon>
        <taxon>Phallusia</taxon>
    </lineage>
</organism>
<dbReference type="InterPro" id="IPR009003">
    <property type="entry name" value="Peptidase_S1_PA"/>
</dbReference>
<dbReference type="Gene3D" id="2.40.10.10">
    <property type="entry name" value="Trypsin-like serine proteases"/>
    <property type="match status" value="1"/>
</dbReference>
<evidence type="ECO:0000313" key="2">
    <source>
        <dbReference type="EMBL" id="CAB3264079.1"/>
    </source>
</evidence>
<sequence>MQDNIQPVCVPKFLAQPLPVDTEIFVTGYGKTAGGASMSLLKEIKLKVSSYTECLSTYESTLPVSGVFCATPVITGEDTCIGDGGSPALTYDTTTNKFTIVGINVGGSNDCSGLKPLVFIDITIYREWLRKTSNGCCDLLGSRLG</sequence>
<dbReference type="InterPro" id="IPR051333">
    <property type="entry name" value="CLIP_Serine_Protease"/>
</dbReference>
<dbReference type="PANTHER" id="PTHR24260:SF136">
    <property type="entry name" value="GH08193P-RELATED"/>
    <property type="match status" value="1"/>
</dbReference>
<reference evidence="2" key="1">
    <citation type="submission" date="2020-04" db="EMBL/GenBank/DDBJ databases">
        <authorList>
            <person name="Neveu A P."/>
        </authorList>
    </citation>
    <scope>NUCLEOTIDE SEQUENCE</scope>
    <source>
        <tissue evidence="2">Whole embryo</tissue>
    </source>
</reference>
<protein>
    <submittedName>
        <fullName evidence="2">Mucin-5AC</fullName>
    </submittedName>
</protein>
<accession>A0A6F9DLS0</accession>
<dbReference type="PROSITE" id="PS50240">
    <property type="entry name" value="TRYPSIN_DOM"/>
    <property type="match status" value="1"/>
</dbReference>
<evidence type="ECO:0000259" key="1">
    <source>
        <dbReference type="PROSITE" id="PS50240"/>
    </source>
</evidence>
<dbReference type="InterPro" id="IPR001254">
    <property type="entry name" value="Trypsin_dom"/>
</dbReference>
<feature type="domain" description="Peptidase S1" evidence="1">
    <location>
        <begin position="1"/>
        <end position="134"/>
    </location>
</feature>
<dbReference type="GO" id="GO:0004252">
    <property type="term" value="F:serine-type endopeptidase activity"/>
    <property type="evidence" value="ECO:0007669"/>
    <property type="project" value="InterPro"/>
</dbReference>
<dbReference type="InterPro" id="IPR043504">
    <property type="entry name" value="Peptidase_S1_PA_chymotrypsin"/>
</dbReference>